<evidence type="ECO:0000313" key="3">
    <source>
        <dbReference type="Proteomes" id="UP000238442"/>
    </source>
</evidence>
<dbReference type="InterPro" id="IPR030395">
    <property type="entry name" value="GP_PDE_dom"/>
</dbReference>
<reference evidence="2 3" key="1">
    <citation type="submission" date="2018-02" db="EMBL/GenBank/DDBJ databases">
        <title>Genomic analysis of the strain RR4-38 isolated from a seawater recirculating aquaculture system.</title>
        <authorList>
            <person name="Kim Y.-S."/>
            <person name="Jang Y.H."/>
            <person name="Kim K.-H."/>
        </authorList>
    </citation>
    <scope>NUCLEOTIDE SEQUENCE [LARGE SCALE GENOMIC DNA]</scope>
    <source>
        <strain evidence="2 3">RR4-38</strain>
    </source>
</reference>
<dbReference type="PANTHER" id="PTHR46211">
    <property type="entry name" value="GLYCEROPHOSPHORYL DIESTER PHOSPHODIESTERASE"/>
    <property type="match status" value="1"/>
</dbReference>
<dbReference type="Pfam" id="PF03009">
    <property type="entry name" value="GDPD"/>
    <property type="match status" value="1"/>
</dbReference>
<gene>
    <name evidence="2" type="ORF">C5O00_11465</name>
</gene>
<dbReference type="Proteomes" id="UP000238442">
    <property type="component" value="Chromosome"/>
</dbReference>
<proteinExistence type="predicted"/>
<dbReference type="GO" id="GO:0006629">
    <property type="term" value="P:lipid metabolic process"/>
    <property type="evidence" value="ECO:0007669"/>
    <property type="project" value="InterPro"/>
</dbReference>
<dbReference type="EMBL" id="CP027062">
    <property type="protein sequence ID" value="AVI51749.1"/>
    <property type="molecule type" value="Genomic_DNA"/>
</dbReference>
<dbReference type="GO" id="GO:0008081">
    <property type="term" value="F:phosphoric diester hydrolase activity"/>
    <property type="evidence" value="ECO:0007669"/>
    <property type="project" value="InterPro"/>
</dbReference>
<dbReference type="RefSeq" id="WP_105216989.1">
    <property type="nucleotide sequence ID" value="NZ_CP027062.1"/>
</dbReference>
<dbReference type="PROSITE" id="PS51704">
    <property type="entry name" value="GP_PDE"/>
    <property type="match status" value="1"/>
</dbReference>
<name>A0A2S0HYK5_9FLAO</name>
<feature type="domain" description="GP-PDE" evidence="1">
    <location>
        <begin position="5"/>
        <end position="280"/>
    </location>
</feature>
<dbReference type="PANTHER" id="PTHR46211:SF14">
    <property type="entry name" value="GLYCEROPHOSPHODIESTER PHOSPHODIESTERASE"/>
    <property type="match status" value="1"/>
</dbReference>
<evidence type="ECO:0000313" key="2">
    <source>
        <dbReference type="EMBL" id="AVI51749.1"/>
    </source>
</evidence>
<organism evidence="2 3">
    <name type="scientific">Pukyongia salina</name>
    <dbReference type="NCBI Taxonomy" id="2094025"/>
    <lineage>
        <taxon>Bacteria</taxon>
        <taxon>Pseudomonadati</taxon>
        <taxon>Bacteroidota</taxon>
        <taxon>Flavobacteriia</taxon>
        <taxon>Flavobacteriales</taxon>
        <taxon>Flavobacteriaceae</taxon>
        <taxon>Pukyongia</taxon>
    </lineage>
</organism>
<dbReference type="SUPFAM" id="SSF51695">
    <property type="entry name" value="PLC-like phosphodiesterases"/>
    <property type="match status" value="1"/>
</dbReference>
<dbReference type="KEGG" id="aue:C5O00_11465"/>
<dbReference type="AlphaFoldDB" id="A0A2S0HYK5"/>
<dbReference type="OrthoDB" id="384721at2"/>
<keyword evidence="3" id="KW-1185">Reference proteome</keyword>
<sequence length="293" mass="33738">MSRTIDLQGHRGCRGLMPENTIPGFLKALEFGVSTLEMDLAISADFQVVVSHEPYFSHEIAIDPEGKYISEENELEHNIFNMPYSEVRKYDVGLRPHARFPEQKKIAAFKPLLNDVIVQVEHEVLQHSYPKPFYNIEIKRNPLSDGMFHPNAHDFAKIVSELIVRISNDDKGDLKERIILQSFDPESLRAYRKIDPQIKLALLVENDASARQNLDVLGFTPEIYSPAYKLVNKELVEFCKENSMELIPWTVNLKQDMVQLIEMGVDGIITDYPNILKDLLDSMKIEIKHYNKL</sequence>
<accession>A0A2S0HYK5</accession>
<dbReference type="InterPro" id="IPR017946">
    <property type="entry name" value="PLC-like_Pdiesterase_TIM-brl"/>
</dbReference>
<dbReference type="Gene3D" id="3.20.20.190">
    <property type="entry name" value="Phosphatidylinositol (PI) phosphodiesterase"/>
    <property type="match status" value="1"/>
</dbReference>
<evidence type="ECO:0000259" key="1">
    <source>
        <dbReference type="PROSITE" id="PS51704"/>
    </source>
</evidence>
<protein>
    <submittedName>
        <fullName evidence="2">Glycerophosphodiester phosphodiesterase</fullName>
    </submittedName>
</protein>